<organism evidence="6 7">
    <name type="scientific">Artemisia annua</name>
    <name type="common">Sweet wormwood</name>
    <dbReference type="NCBI Taxonomy" id="35608"/>
    <lineage>
        <taxon>Eukaryota</taxon>
        <taxon>Viridiplantae</taxon>
        <taxon>Streptophyta</taxon>
        <taxon>Embryophyta</taxon>
        <taxon>Tracheophyta</taxon>
        <taxon>Spermatophyta</taxon>
        <taxon>Magnoliopsida</taxon>
        <taxon>eudicotyledons</taxon>
        <taxon>Gunneridae</taxon>
        <taxon>Pentapetalae</taxon>
        <taxon>asterids</taxon>
        <taxon>campanulids</taxon>
        <taxon>Asterales</taxon>
        <taxon>Asteraceae</taxon>
        <taxon>Asteroideae</taxon>
        <taxon>Anthemideae</taxon>
        <taxon>Artemisiinae</taxon>
        <taxon>Artemisia</taxon>
    </lineage>
</organism>
<evidence type="ECO:0000259" key="5">
    <source>
        <dbReference type="PROSITE" id="PS51999"/>
    </source>
</evidence>
<dbReference type="EMBL" id="PKPP01000319">
    <property type="protein sequence ID" value="PWA94377.1"/>
    <property type="molecule type" value="Genomic_DNA"/>
</dbReference>
<gene>
    <name evidence="6" type="ORF">CTI12_AA061640</name>
</gene>
<dbReference type="InterPro" id="IPR010666">
    <property type="entry name" value="Znf_GRF"/>
</dbReference>
<keyword evidence="2 4" id="KW-0863">Zinc-finger</keyword>
<dbReference type="GO" id="GO:0008270">
    <property type="term" value="F:zinc ion binding"/>
    <property type="evidence" value="ECO:0007669"/>
    <property type="project" value="UniProtKB-KW"/>
</dbReference>
<proteinExistence type="predicted"/>
<sequence length="246" mass="27324">MIHCIRPILKEQDKVVLMEEVVDMYQNKKSSMKKKINQFSPQLVVYYPFSHHSSQTMPNTGSDPIACLPLLQNFNSIFMDPYLYSCCGNDIVVLKASNSDDHNGRLYYCCPLAKGKNFGCEYFVWEDELCLCKCGQGLCHAFKNQKGVTHICPQIGEKNCGFRQFIGTAVLKARSSPVPARSSPVPKIAEASCSSPGSSRGLEANCSNCKHLMLKISLLQAKLDLARGLDCRLDELLADFDGLLLA</sequence>
<feature type="domain" description="GRF-type" evidence="5">
    <location>
        <begin position="85"/>
        <end position="129"/>
    </location>
</feature>
<evidence type="ECO:0000313" key="6">
    <source>
        <dbReference type="EMBL" id="PWA94377.1"/>
    </source>
</evidence>
<keyword evidence="7" id="KW-1185">Reference proteome</keyword>
<evidence type="ECO:0000256" key="1">
    <source>
        <dbReference type="ARBA" id="ARBA00022723"/>
    </source>
</evidence>
<evidence type="ECO:0000313" key="7">
    <source>
        <dbReference type="Proteomes" id="UP000245207"/>
    </source>
</evidence>
<evidence type="ECO:0000256" key="3">
    <source>
        <dbReference type="ARBA" id="ARBA00022833"/>
    </source>
</evidence>
<keyword evidence="1" id="KW-0479">Metal-binding</keyword>
<comment type="caution">
    <text evidence="6">The sequence shown here is derived from an EMBL/GenBank/DDBJ whole genome shotgun (WGS) entry which is preliminary data.</text>
</comment>
<evidence type="ECO:0000256" key="2">
    <source>
        <dbReference type="ARBA" id="ARBA00022771"/>
    </source>
</evidence>
<accession>A0A2U1Q8P7</accession>
<reference evidence="6 7" key="1">
    <citation type="journal article" date="2018" name="Mol. Plant">
        <title>The genome of Artemisia annua provides insight into the evolution of Asteraceae family and artemisinin biosynthesis.</title>
        <authorList>
            <person name="Shen Q."/>
            <person name="Zhang L."/>
            <person name="Liao Z."/>
            <person name="Wang S."/>
            <person name="Yan T."/>
            <person name="Shi P."/>
            <person name="Liu M."/>
            <person name="Fu X."/>
            <person name="Pan Q."/>
            <person name="Wang Y."/>
            <person name="Lv Z."/>
            <person name="Lu X."/>
            <person name="Zhang F."/>
            <person name="Jiang W."/>
            <person name="Ma Y."/>
            <person name="Chen M."/>
            <person name="Hao X."/>
            <person name="Li L."/>
            <person name="Tang Y."/>
            <person name="Lv G."/>
            <person name="Zhou Y."/>
            <person name="Sun X."/>
            <person name="Brodelius P.E."/>
            <person name="Rose J.K.C."/>
            <person name="Tang K."/>
        </authorList>
    </citation>
    <scope>NUCLEOTIDE SEQUENCE [LARGE SCALE GENOMIC DNA]</scope>
    <source>
        <strain evidence="7">cv. Huhao1</strain>
        <tissue evidence="6">Leaf</tissue>
    </source>
</reference>
<dbReference type="PROSITE" id="PS51999">
    <property type="entry name" value="ZF_GRF"/>
    <property type="match status" value="1"/>
</dbReference>
<name>A0A2U1Q8P7_ARTAN</name>
<keyword evidence="3" id="KW-0862">Zinc</keyword>
<dbReference type="Pfam" id="PF06839">
    <property type="entry name" value="Zn_ribbon_GRF"/>
    <property type="match status" value="1"/>
</dbReference>
<evidence type="ECO:0000256" key="4">
    <source>
        <dbReference type="PROSITE-ProRule" id="PRU01343"/>
    </source>
</evidence>
<dbReference type="Proteomes" id="UP000245207">
    <property type="component" value="Unassembled WGS sequence"/>
</dbReference>
<dbReference type="AlphaFoldDB" id="A0A2U1Q8P7"/>
<protein>
    <recommendedName>
        <fullName evidence="5">GRF-type domain-containing protein</fullName>
    </recommendedName>
</protein>